<comment type="caution">
    <text evidence="2">The sequence shown here is derived from an EMBL/GenBank/DDBJ whole genome shotgun (WGS) entry which is preliminary data.</text>
</comment>
<keyword evidence="1" id="KW-1133">Transmembrane helix</keyword>
<proteinExistence type="predicted"/>
<gene>
    <name evidence="2" type="ORF">SDC9_168731</name>
</gene>
<reference evidence="2" key="1">
    <citation type="submission" date="2019-08" db="EMBL/GenBank/DDBJ databases">
        <authorList>
            <person name="Kucharzyk K."/>
            <person name="Murdoch R.W."/>
            <person name="Higgins S."/>
            <person name="Loffler F."/>
        </authorList>
    </citation>
    <scope>NUCLEOTIDE SEQUENCE</scope>
</reference>
<evidence type="ECO:0000313" key="2">
    <source>
        <dbReference type="EMBL" id="MPN21352.1"/>
    </source>
</evidence>
<feature type="transmembrane region" description="Helical" evidence="1">
    <location>
        <begin position="6"/>
        <end position="27"/>
    </location>
</feature>
<dbReference type="AlphaFoldDB" id="A0A645G5V3"/>
<dbReference type="EMBL" id="VSSQ01069321">
    <property type="protein sequence ID" value="MPN21352.1"/>
    <property type="molecule type" value="Genomic_DNA"/>
</dbReference>
<sequence length="68" mass="7431">MIALLLWLLPAYSGLLVVLALAFYALFGIALERFISATFANRALEKHLNAKMPGARVDIGMASEHVTE</sequence>
<protein>
    <submittedName>
        <fullName evidence="2">Uncharacterized protein</fullName>
    </submittedName>
</protein>
<name>A0A645G5V3_9ZZZZ</name>
<organism evidence="2">
    <name type="scientific">bioreactor metagenome</name>
    <dbReference type="NCBI Taxonomy" id="1076179"/>
    <lineage>
        <taxon>unclassified sequences</taxon>
        <taxon>metagenomes</taxon>
        <taxon>ecological metagenomes</taxon>
    </lineage>
</organism>
<evidence type="ECO:0000256" key="1">
    <source>
        <dbReference type="SAM" id="Phobius"/>
    </source>
</evidence>
<keyword evidence="1" id="KW-0472">Membrane</keyword>
<keyword evidence="1" id="KW-0812">Transmembrane</keyword>
<accession>A0A645G5V3</accession>